<dbReference type="GO" id="GO:0016853">
    <property type="term" value="F:isomerase activity"/>
    <property type="evidence" value="ECO:0007669"/>
    <property type="project" value="UniProtKB-KW"/>
</dbReference>
<proteinExistence type="predicted"/>
<accession>A0A5C6F8R9</accession>
<dbReference type="PANTHER" id="PTHR47396">
    <property type="entry name" value="TYPE I RESTRICTION ENZYME ECOKI R PROTEIN"/>
    <property type="match status" value="1"/>
</dbReference>
<name>A0A5C6F8R9_9BACT</name>
<sequence>MKNVNPAVTDTTANFDPSPIQTMAGGIGGTLAGLWALSGLQPRDYQSRIIESAIKMFAGQFRVGDRTSPAASSVLIESPTGSGKTVMGLAAAAFIQRTTGSRVGWVAMRRNLLSQAEAENVLRRFGVKMHLISMFDKDPPPCDLLVVDEAQHDAATSMANLHSKIRPTWTLGLSATPYRTDRIKLCFDQVIRDAGIAALIADGYLSQYHHYTIPEYTPSVVADLLSSDPDRWGKSLVFFHRRVECEELQAMLSNRGIRSEVVTATSNRDRQLVDFVAGRFDVLINMAILTEGFDCPELKTVFCRPSGKGTTIQMAGRVLRTSHRVPKKQVVQCRHTRHPMMRTAMPEEQYLWTDDGWRSIRANARLDEMAMIARRRVAKADVKLPPLIAMHRSRQRHPWFTPSA</sequence>
<evidence type="ECO:0000313" key="4">
    <source>
        <dbReference type="Proteomes" id="UP000318288"/>
    </source>
</evidence>
<dbReference type="Gene3D" id="3.40.50.300">
    <property type="entry name" value="P-loop containing nucleotide triphosphate hydrolases"/>
    <property type="match status" value="2"/>
</dbReference>
<dbReference type="GO" id="GO:0005829">
    <property type="term" value="C:cytosol"/>
    <property type="evidence" value="ECO:0007669"/>
    <property type="project" value="TreeGrafter"/>
</dbReference>
<gene>
    <name evidence="3" type="primary">rgy</name>
    <name evidence="3" type="ORF">Poly51_29110</name>
</gene>
<reference evidence="3 4" key="1">
    <citation type="submission" date="2019-02" db="EMBL/GenBank/DDBJ databases">
        <title>Deep-cultivation of Planctomycetes and their phenomic and genomic characterization uncovers novel biology.</title>
        <authorList>
            <person name="Wiegand S."/>
            <person name="Jogler M."/>
            <person name="Boedeker C."/>
            <person name="Pinto D."/>
            <person name="Vollmers J."/>
            <person name="Rivas-Marin E."/>
            <person name="Kohn T."/>
            <person name="Peeters S.H."/>
            <person name="Heuer A."/>
            <person name="Rast P."/>
            <person name="Oberbeckmann S."/>
            <person name="Bunk B."/>
            <person name="Jeske O."/>
            <person name="Meyerdierks A."/>
            <person name="Storesund J.E."/>
            <person name="Kallscheuer N."/>
            <person name="Luecker S."/>
            <person name="Lage O.M."/>
            <person name="Pohl T."/>
            <person name="Merkel B.J."/>
            <person name="Hornburger P."/>
            <person name="Mueller R.-W."/>
            <person name="Bruemmer F."/>
            <person name="Labrenz M."/>
            <person name="Spormann A.M."/>
            <person name="Op Den Camp H."/>
            <person name="Overmann J."/>
            <person name="Amann R."/>
            <person name="Jetten M.S.M."/>
            <person name="Mascher T."/>
            <person name="Medema M.H."/>
            <person name="Devos D.P."/>
            <person name="Kaster A.-K."/>
            <person name="Ovreas L."/>
            <person name="Rohde M."/>
            <person name="Galperin M.Y."/>
            <person name="Jogler C."/>
        </authorList>
    </citation>
    <scope>NUCLEOTIDE SEQUENCE [LARGE SCALE GENOMIC DNA]</scope>
    <source>
        <strain evidence="3 4">Poly51</strain>
    </source>
</reference>
<dbReference type="GO" id="GO:0003677">
    <property type="term" value="F:DNA binding"/>
    <property type="evidence" value="ECO:0007669"/>
    <property type="project" value="InterPro"/>
</dbReference>
<dbReference type="InterPro" id="IPR001650">
    <property type="entry name" value="Helicase_C-like"/>
</dbReference>
<feature type="domain" description="Helicase ATP-binding" evidence="1">
    <location>
        <begin position="38"/>
        <end position="208"/>
    </location>
</feature>
<feature type="domain" description="Helicase C-terminal" evidence="2">
    <location>
        <begin position="246"/>
        <end position="322"/>
    </location>
</feature>
<dbReference type="GO" id="GO:0005524">
    <property type="term" value="F:ATP binding"/>
    <property type="evidence" value="ECO:0007669"/>
    <property type="project" value="InterPro"/>
</dbReference>
<evidence type="ECO:0000259" key="1">
    <source>
        <dbReference type="SMART" id="SM00487"/>
    </source>
</evidence>
<dbReference type="InterPro" id="IPR006935">
    <property type="entry name" value="Helicase/UvrB_N"/>
</dbReference>
<protein>
    <submittedName>
        <fullName evidence="3">Reverse gyrase</fullName>
    </submittedName>
</protein>
<keyword evidence="4" id="KW-1185">Reference proteome</keyword>
<dbReference type="InterPro" id="IPR014001">
    <property type="entry name" value="Helicase_ATP-bd"/>
</dbReference>
<dbReference type="Pfam" id="PF00271">
    <property type="entry name" value="Helicase_C"/>
    <property type="match status" value="1"/>
</dbReference>
<dbReference type="InterPro" id="IPR027417">
    <property type="entry name" value="P-loop_NTPase"/>
</dbReference>
<evidence type="ECO:0000313" key="3">
    <source>
        <dbReference type="EMBL" id="TWU56990.1"/>
    </source>
</evidence>
<dbReference type="Pfam" id="PF04851">
    <property type="entry name" value="ResIII"/>
    <property type="match status" value="1"/>
</dbReference>
<comment type="caution">
    <text evidence="3">The sequence shown here is derived from an EMBL/GenBank/DDBJ whole genome shotgun (WGS) entry which is preliminary data.</text>
</comment>
<evidence type="ECO:0000259" key="2">
    <source>
        <dbReference type="SMART" id="SM00490"/>
    </source>
</evidence>
<dbReference type="Proteomes" id="UP000318288">
    <property type="component" value="Unassembled WGS sequence"/>
</dbReference>
<dbReference type="InterPro" id="IPR050742">
    <property type="entry name" value="Helicase_Restrict-Modif_Enz"/>
</dbReference>
<organism evidence="3 4">
    <name type="scientific">Rubripirellula tenax</name>
    <dbReference type="NCBI Taxonomy" id="2528015"/>
    <lineage>
        <taxon>Bacteria</taxon>
        <taxon>Pseudomonadati</taxon>
        <taxon>Planctomycetota</taxon>
        <taxon>Planctomycetia</taxon>
        <taxon>Pirellulales</taxon>
        <taxon>Pirellulaceae</taxon>
        <taxon>Rubripirellula</taxon>
    </lineage>
</organism>
<dbReference type="SMART" id="SM00487">
    <property type="entry name" value="DEXDc"/>
    <property type="match status" value="1"/>
</dbReference>
<dbReference type="SUPFAM" id="SSF52540">
    <property type="entry name" value="P-loop containing nucleoside triphosphate hydrolases"/>
    <property type="match status" value="1"/>
</dbReference>
<keyword evidence="3" id="KW-0413">Isomerase</keyword>
<dbReference type="SMART" id="SM00490">
    <property type="entry name" value="HELICc"/>
    <property type="match status" value="1"/>
</dbReference>
<dbReference type="PANTHER" id="PTHR47396:SF1">
    <property type="entry name" value="ATP-DEPENDENT HELICASE IRC3-RELATED"/>
    <property type="match status" value="1"/>
</dbReference>
<dbReference type="EMBL" id="SJPW01000003">
    <property type="protein sequence ID" value="TWU56990.1"/>
    <property type="molecule type" value="Genomic_DNA"/>
</dbReference>
<dbReference type="GO" id="GO:0016787">
    <property type="term" value="F:hydrolase activity"/>
    <property type="evidence" value="ECO:0007669"/>
    <property type="project" value="InterPro"/>
</dbReference>
<dbReference type="AlphaFoldDB" id="A0A5C6F8R9"/>